<dbReference type="Gene3D" id="2.60.40.10">
    <property type="entry name" value="Immunoglobulins"/>
    <property type="match status" value="2"/>
</dbReference>
<evidence type="ECO:0000256" key="1">
    <source>
        <dbReference type="ARBA" id="ARBA00004479"/>
    </source>
</evidence>
<dbReference type="OMA" id="KGSYWCH"/>
<dbReference type="STRING" id="69293.ENSGACP00000018207"/>
<dbReference type="InterPro" id="IPR013783">
    <property type="entry name" value="Ig-like_fold"/>
</dbReference>
<keyword evidence="7" id="KW-1133">Transmembrane helix</keyword>
<dbReference type="GO" id="GO:0050839">
    <property type="term" value="F:cell adhesion molecule binding"/>
    <property type="evidence" value="ECO:0007669"/>
    <property type="project" value="TreeGrafter"/>
</dbReference>
<keyword evidence="3" id="KW-1015">Disulfide bond</keyword>
<dbReference type="InterPro" id="IPR003599">
    <property type="entry name" value="Ig_sub"/>
</dbReference>
<evidence type="ECO:0000313" key="10">
    <source>
        <dbReference type="Proteomes" id="UP000007635"/>
    </source>
</evidence>
<keyword evidence="7" id="KW-0812">Transmembrane</keyword>
<feature type="transmembrane region" description="Helical" evidence="7">
    <location>
        <begin position="302"/>
        <end position="320"/>
    </location>
</feature>
<dbReference type="SMART" id="SM00409">
    <property type="entry name" value="IG"/>
    <property type="match status" value="1"/>
</dbReference>
<reference evidence="9" key="2">
    <citation type="submission" date="2025-08" db="UniProtKB">
        <authorList>
            <consortium name="Ensembl"/>
        </authorList>
    </citation>
    <scope>IDENTIFICATION</scope>
</reference>
<sequence>MESATYRLHRGTIAASLLRLPPGFFFYFHAMQQTGRGEGGEKAACREDTGRIIMSASWKQLQFQILLLLVSCRHIDTKTPGPAPPLLLPSGSLPTDERSAVLEGESHTETVELLNPVNLSLTCTWTGNQDKQPNVTASWRKDGEEVENSRVTVRLEADRYKLTRVFSIVSEESLGSYSCLFGSEAKIEFILAAPQVAELRDKPIVSYLGDSVVVACKMEETKPKPNTWNWYKANGTDMEQISAVGEPLHYEIRNDERKTKLMVQNLTEADGGLYYCGAVYTISTTMGHVELKVISFQEPLKPFVAIVIEVIVLVAAILLYERSGSKKSSAAGSGTVDQPNTVTQVENNGPEESSLTRQQKI</sequence>
<feature type="compositionally biased region" description="Polar residues" evidence="6">
    <location>
        <begin position="335"/>
        <end position="361"/>
    </location>
</feature>
<name>G3PKS7_GASAC</name>
<evidence type="ECO:0000256" key="7">
    <source>
        <dbReference type="SAM" id="Phobius"/>
    </source>
</evidence>
<dbReference type="PANTHER" id="PTHR11640">
    <property type="entry name" value="NEPHRIN"/>
    <property type="match status" value="1"/>
</dbReference>
<dbReference type="eggNOG" id="ENOG502RYF2">
    <property type="taxonomic scope" value="Eukaryota"/>
</dbReference>
<dbReference type="InterPro" id="IPR051275">
    <property type="entry name" value="Cell_adhesion_signaling"/>
</dbReference>
<dbReference type="InParanoid" id="G3PKS7"/>
<dbReference type="GO" id="GO:0005886">
    <property type="term" value="C:plasma membrane"/>
    <property type="evidence" value="ECO:0007669"/>
    <property type="project" value="TreeGrafter"/>
</dbReference>
<evidence type="ECO:0000256" key="3">
    <source>
        <dbReference type="ARBA" id="ARBA00023157"/>
    </source>
</evidence>
<dbReference type="PANTHER" id="PTHR11640:SF158">
    <property type="entry name" value="V-SET AND IMMUNOGLOBULIN DOMAIN-CONTAINING PROTEIN 10-LIKE 2"/>
    <property type="match status" value="1"/>
</dbReference>
<reference evidence="9 10" key="1">
    <citation type="journal article" date="2021" name="G3 (Bethesda)">
        <title>Improved contiguity of the threespine stickleback genome using long-read sequencing.</title>
        <authorList>
            <person name="Nath S."/>
            <person name="Shaw D.E."/>
            <person name="White M.A."/>
        </authorList>
    </citation>
    <scope>NUCLEOTIDE SEQUENCE [LARGE SCALE GENOMIC DNA]</scope>
    <source>
        <strain evidence="9 10">Lake Benthic</strain>
    </source>
</reference>
<evidence type="ECO:0000256" key="5">
    <source>
        <dbReference type="ARBA" id="ARBA00023319"/>
    </source>
</evidence>
<evidence type="ECO:0000256" key="6">
    <source>
        <dbReference type="SAM" id="MobiDB-lite"/>
    </source>
</evidence>
<feature type="domain" description="Ig-like" evidence="8">
    <location>
        <begin position="84"/>
        <end position="179"/>
    </location>
</feature>
<evidence type="ECO:0000256" key="2">
    <source>
        <dbReference type="ARBA" id="ARBA00023136"/>
    </source>
</evidence>
<dbReference type="GeneTree" id="ENSGT00940000158944"/>
<keyword evidence="10" id="KW-1185">Reference proteome</keyword>
<dbReference type="Proteomes" id="UP000007635">
    <property type="component" value="Chromosome XIII"/>
</dbReference>
<dbReference type="SUPFAM" id="SSF48726">
    <property type="entry name" value="Immunoglobulin"/>
    <property type="match status" value="2"/>
</dbReference>
<evidence type="ECO:0000313" key="9">
    <source>
        <dbReference type="Ensembl" id="ENSGACP00000018207.2"/>
    </source>
</evidence>
<dbReference type="InterPro" id="IPR007110">
    <property type="entry name" value="Ig-like_dom"/>
</dbReference>
<organism evidence="9 10">
    <name type="scientific">Gasterosteus aculeatus aculeatus</name>
    <name type="common">three-spined stickleback</name>
    <dbReference type="NCBI Taxonomy" id="481459"/>
    <lineage>
        <taxon>Eukaryota</taxon>
        <taxon>Metazoa</taxon>
        <taxon>Chordata</taxon>
        <taxon>Craniata</taxon>
        <taxon>Vertebrata</taxon>
        <taxon>Euteleostomi</taxon>
        <taxon>Actinopterygii</taxon>
        <taxon>Neopterygii</taxon>
        <taxon>Teleostei</taxon>
        <taxon>Neoteleostei</taxon>
        <taxon>Acanthomorphata</taxon>
        <taxon>Eupercaria</taxon>
        <taxon>Perciformes</taxon>
        <taxon>Cottioidei</taxon>
        <taxon>Gasterosteales</taxon>
        <taxon>Gasterosteidae</taxon>
        <taxon>Gasterosteus</taxon>
    </lineage>
</organism>
<keyword evidence="5" id="KW-0393">Immunoglobulin domain</keyword>
<feature type="domain" description="Ig-like" evidence="8">
    <location>
        <begin position="194"/>
        <end position="295"/>
    </location>
</feature>
<dbReference type="Bgee" id="ENSGACG00000013783">
    <property type="expression patterns" value="Expressed in diencephalon and 4 other cell types or tissues"/>
</dbReference>
<dbReference type="GO" id="GO:0098609">
    <property type="term" value="P:cell-cell adhesion"/>
    <property type="evidence" value="ECO:0007669"/>
    <property type="project" value="TreeGrafter"/>
</dbReference>
<evidence type="ECO:0000256" key="4">
    <source>
        <dbReference type="ARBA" id="ARBA00023180"/>
    </source>
</evidence>
<keyword evidence="2 7" id="KW-0472">Membrane</keyword>
<evidence type="ECO:0000259" key="8">
    <source>
        <dbReference type="PROSITE" id="PS50835"/>
    </source>
</evidence>
<protein>
    <submittedName>
        <fullName evidence="9">Embigin</fullName>
    </submittedName>
</protein>
<keyword evidence="4" id="KW-0325">Glycoprotein</keyword>
<dbReference type="InterPro" id="IPR013098">
    <property type="entry name" value="Ig_I-set"/>
</dbReference>
<reference evidence="9" key="3">
    <citation type="submission" date="2025-09" db="UniProtKB">
        <authorList>
            <consortium name="Ensembl"/>
        </authorList>
    </citation>
    <scope>IDENTIFICATION</scope>
</reference>
<dbReference type="InterPro" id="IPR036179">
    <property type="entry name" value="Ig-like_dom_sf"/>
</dbReference>
<dbReference type="AlphaFoldDB" id="G3PKS7"/>
<dbReference type="Pfam" id="PF07679">
    <property type="entry name" value="I-set"/>
    <property type="match status" value="1"/>
</dbReference>
<proteinExistence type="predicted"/>
<comment type="subcellular location">
    <subcellularLocation>
        <location evidence="1">Membrane</location>
        <topology evidence="1">Single-pass type I membrane protein</topology>
    </subcellularLocation>
</comment>
<dbReference type="Ensembl" id="ENSGACT00000018242.2">
    <property type="protein sequence ID" value="ENSGACP00000018207.2"/>
    <property type="gene ID" value="ENSGACG00000013783.2"/>
</dbReference>
<dbReference type="PROSITE" id="PS50835">
    <property type="entry name" value="IG_LIKE"/>
    <property type="match status" value="2"/>
</dbReference>
<accession>G3PKS7</accession>
<dbReference type="GO" id="GO:0005911">
    <property type="term" value="C:cell-cell junction"/>
    <property type="evidence" value="ECO:0007669"/>
    <property type="project" value="TreeGrafter"/>
</dbReference>
<feature type="region of interest" description="Disordered" evidence="6">
    <location>
        <begin position="325"/>
        <end position="361"/>
    </location>
</feature>